<sequence>MELRQVQLTDARWIVGIYNHYIATTAISFEEEPISVEEMELRIDAVLTAELPWIVLEEEGLPLGYAYAAKWKSRSAYRYTVEPSIYLSSDAKGKGAGQKLYRSLIAQLRELGIKNAIGTIALPNPSSVALHEKLGFRKVGEFANIGFKFDQHISVGYWQLELN</sequence>
<dbReference type="PANTHER" id="PTHR43072:SF23">
    <property type="entry name" value="UPF0039 PROTEIN C11D3.02C"/>
    <property type="match status" value="1"/>
</dbReference>
<dbReference type="AlphaFoldDB" id="A0A177XVZ6"/>
<name>A0A177XVZ6_9VIBR</name>
<dbReference type="PROSITE" id="PS51186">
    <property type="entry name" value="GNAT"/>
    <property type="match status" value="1"/>
</dbReference>
<dbReference type="PANTHER" id="PTHR43072">
    <property type="entry name" value="N-ACETYLTRANSFERASE"/>
    <property type="match status" value="1"/>
</dbReference>
<evidence type="ECO:0000313" key="4">
    <source>
        <dbReference type="EMBL" id="OAJ92757.1"/>
    </source>
</evidence>
<protein>
    <submittedName>
        <fullName evidence="4">Phosphinothricin acetyltransferase</fullName>
    </submittedName>
</protein>
<dbReference type="InterPro" id="IPR016181">
    <property type="entry name" value="Acyl_CoA_acyltransferase"/>
</dbReference>
<comment type="caution">
    <text evidence="4">The sequence shown here is derived from an EMBL/GenBank/DDBJ whole genome shotgun (WGS) entry which is preliminary data.</text>
</comment>
<dbReference type="Proteomes" id="UP000078406">
    <property type="component" value="Unassembled WGS sequence"/>
</dbReference>
<evidence type="ECO:0000256" key="2">
    <source>
        <dbReference type="ARBA" id="ARBA00023315"/>
    </source>
</evidence>
<accession>A0A177XVZ6</accession>
<dbReference type="Gene3D" id="3.40.630.30">
    <property type="match status" value="1"/>
</dbReference>
<evidence type="ECO:0000259" key="3">
    <source>
        <dbReference type="PROSITE" id="PS51186"/>
    </source>
</evidence>
<organism evidence="4 5">
    <name type="scientific">Vibrio bivalvicida</name>
    <dbReference type="NCBI Taxonomy" id="1276888"/>
    <lineage>
        <taxon>Bacteria</taxon>
        <taxon>Pseudomonadati</taxon>
        <taxon>Pseudomonadota</taxon>
        <taxon>Gammaproteobacteria</taxon>
        <taxon>Vibrionales</taxon>
        <taxon>Vibrionaceae</taxon>
        <taxon>Vibrio</taxon>
        <taxon>Vibrio oreintalis group</taxon>
    </lineage>
</organism>
<reference evidence="4 5" key="1">
    <citation type="journal article" date="2016" name="Syst. Appl. Microbiol.">
        <title>Vibrio bivalvicida sp. nov., a novel larval pathogen for bivalve molluscs reared in a hatchery.</title>
        <authorList>
            <person name="Dubert J."/>
            <person name="Romalde J.L."/>
            <person name="Prado S."/>
            <person name="Barja J.L."/>
        </authorList>
    </citation>
    <scope>NUCLEOTIDE SEQUENCE [LARGE SCALE GENOMIC DNA]</scope>
    <source>
        <strain evidence="4 5">605</strain>
    </source>
</reference>
<dbReference type="SUPFAM" id="SSF55729">
    <property type="entry name" value="Acyl-CoA N-acyltransferases (Nat)"/>
    <property type="match status" value="1"/>
</dbReference>
<proteinExistence type="predicted"/>
<evidence type="ECO:0000256" key="1">
    <source>
        <dbReference type="ARBA" id="ARBA00022679"/>
    </source>
</evidence>
<dbReference type="GO" id="GO:0016747">
    <property type="term" value="F:acyltransferase activity, transferring groups other than amino-acyl groups"/>
    <property type="evidence" value="ECO:0007669"/>
    <property type="project" value="InterPro"/>
</dbReference>
<keyword evidence="2" id="KW-0012">Acyltransferase</keyword>
<feature type="domain" description="N-acetyltransferase" evidence="3">
    <location>
        <begin position="1"/>
        <end position="163"/>
    </location>
</feature>
<keyword evidence="1 4" id="KW-0808">Transferase</keyword>
<dbReference type="RefSeq" id="WP_049843171.1">
    <property type="nucleotide sequence ID" value="NZ_LLEI02000064.1"/>
</dbReference>
<gene>
    <name evidence="4" type="ORF">APB76_18935</name>
</gene>
<dbReference type="InterPro" id="IPR000182">
    <property type="entry name" value="GNAT_dom"/>
</dbReference>
<dbReference type="Pfam" id="PF13420">
    <property type="entry name" value="Acetyltransf_4"/>
    <property type="match status" value="1"/>
</dbReference>
<evidence type="ECO:0000313" key="5">
    <source>
        <dbReference type="Proteomes" id="UP000078406"/>
    </source>
</evidence>
<dbReference type="EMBL" id="LLEI02000064">
    <property type="protein sequence ID" value="OAJ92757.1"/>
    <property type="molecule type" value="Genomic_DNA"/>
</dbReference>